<name>A0A2T6CHB8_9RHOB</name>
<evidence type="ECO:0000256" key="4">
    <source>
        <dbReference type="ARBA" id="ARBA00023172"/>
    </source>
</evidence>
<dbReference type="InterPro" id="IPR013762">
    <property type="entry name" value="Integrase-like_cat_sf"/>
</dbReference>
<dbReference type="Gene3D" id="1.10.443.10">
    <property type="entry name" value="Intergrase catalytic core"/>
    <property type="match status" value="1"/>
</dbReference>
<dbReference type="InterPro" id="IPR010998">
    <property type="entry name" value="Integrase_recombinase_N"/>
</dbReference>
<evidence type="ECO:0000256" key="1">
    <source>
        <dbReference type="ARBA" id="ARBA00008857"/>
    </source>
</evidence>
<organism evidence="6 7">
    <name type="scientific">Sulfitobacter mediterraneus</name>
    <dbReference type="NCBI Taxonomy" id="83219"/>
    <lineage>
        <taxon>Bacteria</taxon>
        <taxon>Pseudomonadati</taxon>
        <taxon>Pseudomonadota</taxon>
        <taxon>Alphaproteobacteria</taxon>
        <taxon>Rhodobacterales</taxon>
        <taxon>Roseobacteraceae</taxon>
        <taxon>Sulfitobacter</taxon>
    </lineage>
</organism>
<dbReference type="Pfam" id="PF00589">
    <property type="entry name" value="Phage_integrase"/>
    <property type="match status" value="1"/>
</dbReference>
<comment type="caution">
    <text evidence="6">The sequence shown here is derived from an EMBL/GenBank/DDBJ whole genome shotgun (WGS) entry which is preliminary data.</text>
</comment>
<evidence type="ECO:0000259" key="5">
    <source>
        <dbReference type="Pfam" id="PF00589"/>
    </source>
</evidence>
<evidence type="ECO:0000313" key="6">
    <source>
        <dbReference type="EMBL" id="PTX74896.1"/>
    </source>
</evidence>
<evidence type="ECO:0000256" key="2">
    <source>
        <dbReference type="ARBA" id="ARBA00022908"/>
    </source>
</evidence>
<dbReference type="InterPro" id="IPR011010">
    <property type="entry name" value="DNA_brk_join_enz"/>
</dbReference>
<keyword evidence="2" id="KW-0229">DNA integration</keyword>
<dbReference type="Gene3D" id="1.10.150.130">
    <property type="match status" value="1"/>
</dbReference>
<dbReference type="SUPFAM" id="SSF56349">
    <property type="entry name" value="DNA breaking-rejoining enzymes"/>
    <property type="match status" value="1"/>
</dbReference>
<dbReference type="GO" id="GO:0006310">
    <property type="term" value="P:DNA recombination"/>
    <property type="evidence" value="ECO:0007669"/>
    <property type="project" value="UniProtKB-KW"/>
</dbReference>
<keyword evidence="4" id="KW-0233">DNA recombination</keyword>
<accession>A0A2T6CHB8</accession>
<comment type="similarity">
    <text evidence="1">Belongs to the 'phage' integrase family.</text>
</comment>
<dbReference type="GO" id="GO:0003677">
    <property type="term" value="F:DNA binding"/>
    <property type="evidence" value="ECO:0007669"/>
    <property type="project" value="UniProtKB-KW"/>
</dbReference>
<dbReference type="InterPro" id="IPR050090">
    <property type="entry name" value="Tyrosine_recombinase_XerCD"/>
</dbReference>
<evidence type="ECO:0000313" key="7">
    <source>
        <dbReference type="Proteomes" id="UP000244092"/>
    </source>
</evidence>
<dbReference type="EMBL" id="QBKU01000003">
    <property type="protein sequence ID" value="PTX74896.1"/>
    <property type="molecule type" value="Genomic_DNA"/>
</dbReference>
<reference evidence="6 7" key="1">
    <citation type="submission" date="2018-04" db="EMBL/GenBank/DDBJ databases">
        <title>Genomic Encyclopedia of Archaeal and Bacterial Type Strains, Phase II (KMG-II): from individual species to whole genera.</title>
        <authorList>
            <person name="Goeker M."/>
        </authorList>
    </citation>
    <scope>NUCLEOTIDE SEQUENCE [LARGE SCALE GENOMIC DNA]</scope>
    <source>
        <strain evidence="6 7">DSM 12244</strain>
    </source>
</reference>
<proteinExistence type="inferred from homology"/>
<feature type="domain" description="Tyr recombinase" evidence="5">
    <location>
        <begin position="256"/>
        <end position="400"/>
    </location>
</feature>
<dbReference type="AlphaFoldDB" id="A0A2T6CHB8"/>
<gene>
    <name evidence="6" type="ORF">C8N31_103379</name>
</gene>
<dbReference type="GO" id="GO:0015074">
    <property type="term" value="P:DNA integration"/>
    <property type="evidence" value="ECO:0007669"/>
    <property type="project" value="UniProtKB-KW"/>
</dbReference>
<sequence length="444" mass="52235">MSKSYLNKVELKGGQIILFHRQNAQRPVYHMRIHVRGMKDIRGNKVTYVQRSTGETDLEEARRIALDAFDDLKLKARAKQAVTTLTFSEMYELWWESKKKILEQQWFAKGRTGKNKRVEWYEKHAQRYWLAYFGKHKVEELTHSFVQGYWNWRQTYWARASEEERKKYPNHAINPAKKSLDMEQSALREVFGWANSMKLINYTPLIQNPYARKGIKPKRRASFDESEFLLLQDYMAEWVQGRGKHDRRVNAAHKRNRKLLQIYVHFLAYTGMRTGEVLKLKHKDIGYALIETRETGLVIQVADDTKTGAREVTSTADLVDWYEELCKLTGHTERDDWLFCNWQGKQITGFYKTFAKLLDEAELLYTENGDRRSAYSLRHYYAEQMFAEIGHTHAVLDMLATNMGTGRDYLESYYIRRGLIDGEALVRTRHGYRGVDAVAHDVSS</sequence>
<protein>
    <submittedName>
        <fullName evidence="6">Phage integrase family protein</fullName>
    </submittedName>
</protein>
<dbReference type="PANTHER" id="PTHR30349">
    <property type="entry name" value="PHAGE INTEGRASE-RELATED"/>
    <property type="match status" value="1"/>
</dbReference>
<dbReference type="Proteomes" id="UP000244092">
    <property type="component" value="Unassembled WGS sequence"/>
</dbReference>
<evidence type="ECO:0000256" key="3">
    <source>
        <dbReference type="ARBA" id="ARBA00023125"/>
    </source>
</evidence>
<dbReference type="InterPro" id="IPR002104">
    <property type="entry name" value="Integrase_catalytic"/>
</dbReference>
<dbReference type="PANTHER" id="PTHR30349:SF64">
    <property type="entry name" value="PROPHAGE INTEGRASE INTD-RELATED"/>
    <property type="match status" value="1"/>
</dbReference>
<keyword evidence="3" id="KW-0238">DNA-binding</keyword>